<dbReference type="Pfam" id="PF05699">
    <property type="entry name" value="Dimer_Tnp_hAT"/>
    <property type="match status" value="1"/>
</dbReference>
<dbReference type="GO" id="GO:0046983">
    <property type="term" value="F:protein dimerization activity"/>
    <property type="evidence" value="ECO:0007669"/>
    <property type="project" value="InterPro"/>
</dbReference>
<dbReference type="InterPro" id="IPR008906">
    <property type="entry name" value="HATC_C_dom"/>
</dbReference>
<organism evidence="2 3">
    <name type="scientific">Macrosiphum euphorbiae</name>
    <name type="common">potato aphid</name>
    <dbReference type="NCBI Taxonomy" id="13131"/>
    <lineage>
        <taxon>Eukaryota</taxon>
        <taxon>Metazoa</taxon>
        <taxon>Ecdysozoa</taxon>
        <taxon>Arthropoda</taxon>
        <taxon>Hexapoda</taxon>
        <taxon>Insecta</taxon>
        <taxon>Pterygota</taxon>
        <taxon>Neoptera</taxon>
        <taxon>Paraneoptera</taxon>
        <taxon>Hemiptera</taxon>
        <taxon>Sternorrhyncha</taxon>
        <taxon>Aphidomorpha</taxon>
        <taxon>Aphidoidea</taxon>
        <taxon>Aphididae</taxon>
        <taxon>Macrosiphini</taxon>
        <taxon>Macrosiphum</taxon>
    </lineage>
</organism>
<evidence type="ECO:0000259" key="1">
    <source>
        <dbReference type="Pfam" id="PF05699"/>
    </source>
</evidence>
<protein>
    <recommendedName>
        <fullName evidence="1">HAT C-terminal dimerisation domain-containing protein</fullName>
    </recommendedName>
</protein>
<feature type="domain" description="HAT C-terminal dimerisation" evidence="1">
    <location>
        <begin position="9"/>
        <end position="64"/>
    </location>
</feature>
<gene>
    <name evidence="2" type="ORF">MEUPH1_LOCUS14929</name>
</gene>
<evidence type="ECO:0000313" key="3">
    <source>
        <dbReference type="Proteomes" id="UP001160148"/>
    </source>
</evidence>
<dbReference type="AlphaFoldDB" id="A0AAV0WUN3"/>
<proteinExistence type="predicted"/>
<dbReference type="EMBL" id="CARXXK010000002">
    <property type="protein sequence ID" value="CAI6359528.1"/>
    <property type="molecule type" value="Genomic_DNA"/>
</dbReference>
<keyword evidence="3" id="KW-1185">Reference proteome</keyword>
<accession>A0AAV0WUN3</accession>
<sequence>MVDYKKLLKECEFFPAVKKNILIYITLPPTTCTVERSFSTLRTWTRSTMSEDRLYGLCMISVHREKIDDKKDEYIEQVINIFGVKQRNLQFLFLFVN</sequence>
<reference evidence="2 3" key="1">
    <citation type="submission" date="2023-01" db="EMBL/GenBank/DDBJ databases">
        <authorList>
            <person name="Whitehead M."/>
        </authorList>
    </citation>
    <scope>NUCLEOTIDE SEQUENCE [LARGE SCALE GENOMIC DNA]</scope>
</reference>
<dbReference type="Proteomes" id="UP001160148">
    <property type="component" value="Unassembled WGS sequence"/>
</dbReference>
<comment type="caution">
    <text evidence="2">The sequence shown here is derived from an EMBL/GenBank/DDBJ whole genome shotgun (WGS) entry which is preliminary data.</text>
</comment>
<evidence type="ECO:0000313" key="2">
    <source>
        <dbReference type="EMBL" id="CAI6359528.1"/>
    </source>
</evidence>
<name>A0AAV0WUN3_9HEMI</name>